<evidence type="ECO:0000256" key="10">
    <source>
        <dbReference type="SAM" id="Phobius"/>
    </source>
</evidence>
<feature type="region of interest" description="Disordered" evidence="9">
    <location>
        <begin position="280"/>
        <end position="307"/>
    </location>
</feature>
<dbReference type="PANTHER" id="PTHR43289:SF6">
    <property type="entry name" value="SERINE_THREONINE-PROTEIN KINASE NEKL-3"/>
    <property type="match status" value="1"/>
</dbReference>
<keyword evidence="13" id="KW-1185">Reference proteome</keyword>
<keyword evidence="10" id="KW-1133">Transmembrane helix</keyword>
<dbReference type="EC" id="2.7.11.1" evidence="1"/>
<dbReference type="SUPFAM" id="SSF56112">
    <property type="entry name" value="Protein kinase-like (PK-like)"/>
    <property type="match status" value="1"/>
</dbReference>
<evidence type="ECO:0000256" key="2">
    <source>
        <dbReference type="ARBA" id="ARBA00022527"/>
    </source>
</evidence>
<keyword evidence="4 7" id="KW-0547">Nucleotide-binding</keyword>
<sequence>MNNLEMLGKYRIVGELGRGAMGIVYEAFDTLIERTVAIKTILKSGIQADEAEDVFNRFRSEARAAGRLAHPKIISIYEYGENEEMAYIVMELVRGRELSDYFDHGRRMSLGAGLRIVVQLLDALEYLHAHGIVHRDIKPANIMITAEGDVKIADFGIAKIDASGHTQVGVVLGTPTYMAPEQFMGYDVDHRADLYAAGVILYLMLTGERPFVGSVIAIMHQAVHRDATPPSQLNPLVTKQLDGVVSRAMAKRAEDRYQSANQFVKALKVAALSLSEIEQEPDSSAVDSSEVFSPDETLELPGGGHSTGTWREADIAAWQSISHSKNPDDFRDYLKEFADGGFVALAMSRIAVLEKAALRARQEAQAAELKARAEAQAELEARQKQDAETKALLALKIAQIKNEAEASRAEDAIRREKAAAEQAERARTLSATLSLHAEKRAGVVLSREASGDAERQMKNEEKRRLEEEVRRRRQARQQMLSARESAENKAEVDAAVQRERTAAELMARNREVEEARALAETANRLRQEVEEKAALEQKRTGIKMLIIGIFLVLMLIGIIFGMLPSSK</sequence>
<feature type="transmembrane region" description="Helical" evidence="10">
    <location>
        <begin position="544"/>
        <end position="563"/>
    </location>
</feature>
<protein>
    <recommendedName>
        <fullName evidence="1">non-specific serine/threonine protein kinase</fullName>
        <ecNumber evidence="1">2.7.11.1</ecNumber>
    </recommendedName>
</protein>
<dbReference type="PROSITE" id="PS00107">
    <property type="entry name" value="PROTEIN_KINASE_ATP"/>
    <property type="match status" value="1"/>
</dbReference>
<dbReference type="PROSITE" id="PS50011">
    <property type="entry name" value="PROTEIN_KINASE_DOM"/>
    <property type="match status" value="1"/>
</dbReference>
<dbReference type="Proteomes" id="UP000001235">
    <property type="component" value="Chromosome"/>
</dbReference>
<evidence type="ECO:0000259" key="11">
    <source>
        <dbReference type="PROSITE" id="PS50011"/>
    </source>
</evidence>
<dbReference type="InterPro" id="IPR008271">
    <property type="entry name" value="Ser/Thr_kinase_AS"/>
</dbReference>
<evidence type="ECO:0000256" key="8">
    <source>
        <dbReference type="SAM" id="Coils"/>
    </source>
</evidence>
<dbReference type="PANTHER" id="PTHR43289">
    <property type="entry name" value="MITOGEN-ACTIVATED PROTEIN KINASE KINASE KINASE 20-RELATED"/>
    <property type="match status" value="1"/>
</dbReference>
<proteinExistence type="predicted"/>
<gene>
    <name evidence="12" type="ordered locus">Galf_1104</name>
</gene>
<feature type="domain" description="Protein kinase" evidence="11">
    <location>
        <begin position="10"/>
        <end position="272"/>
    </location>
</feature>
<evidence type="ECO:0000256" key="1">
    <source>
        <dbReference type="ARBA" id="ARBA00012513"/>
    </source>
</evidence>
<evidence type="ECO:0000256" key="6">
    <source>
        <dbReference type="ARBA" id="ARBA00022840"/>
    </source>
</evidence>
<dbReference type="GO" id="GO:0004674">
    <property type="term" value="F:protein serine/threonine kinase activity"/>
    <property type="evidence" value="ECO:0007669"/>
    <property type="project" value="UniProtKB-KW"/>
</dbReference>
<evidence type="ECO:0000256" key="5">
    <source>
        <dbReference type="ARBA" id="ARBA00022777"/>
    </source>
</evidence>
<dbReference type="FunFam" id="1.10.510.10:FF:000021">
    <property type="entry name" value="Serine/threonine protein kinase"/>
    <property type="match status" value="1"/>
</dbReference>
<evidence type="ECO:0000256" key="4">
    <source>
        <dbReference type="ARBA" id="ARBA00022741"/>
    </source>
</evidence>
<feature type="compositionally biased region" description="Basic and acidic residues" evidence="9">
    <location>
        <begin position="484"/>
        <end position="494"/>
    </location>
</feature>
<feature type="compositionally biased region" description="Basic and acidic residues" evidence="9">
    <location>
        <begin position="449"/>
        <end position="470"/>
    </location>
</feature>
<dbReference type="Gene3D" id="1.10.510.10">
    <property type="entry name" value="Transferase(Phosphotransferase) domain 1"/>
    <property type="match status" value="1"/>
</dbReference>
<accession>D9SF35</accession>
<evidence type="ECO:0000256" key="3">
    <source>
        <dbReference type="ARBA" id="ARBA00022679"/>
    </source>
</evidence>
<dbReference type="KEGG" id="gca:Galf_1104"/>
<evidence type="ECO:0000313" key="13">
    <source>
        <dbReference type="Proteomes" id="UP000001235"/>
    </source>
</evidence>
<feature type="binding site" evidence="7">
    <location>
        <position position="43"/>
    </location>
    <ligand>
        <name>ATP</name>
        <dbReference type="ChEBI" id="CHEBI:30616"/>
    </ligand>
</feature>
<dbReference type="RefSeq" id="WP_013293072.1">
    <property type="nucleotide sequence ID" value="NC_014394.1"/>
</dbReference>
<keyword evidence="6 7" id="KW-0067">ATP-binding</keyword>
<feature type="coiled-coil region" evidence="8">
    <location>
        <begin position="350"/>
        <end position="426"/>
    </location>
</feature>
<dbReference type="AlphaFoldDB" id="D9SF35"/>
<keyword evidence="3" id="KW-0808">Transferase</keyword>
<dbReference type="InterPro" id="IPR000719">
    <property type="entry name" value="Prot_kinase_dom"/>
</dbReference>
<reference evidence="12 13" key="1">
    <citation type="submission" date="2010-08" db="EMBL/GenBank/DDBJ databases">
        <title>Complete sequence of Gallionella capsiferriformans ES-2.</title>
        <authorList>
            <consortium name="US DOE Joint Genome Institute"/>
            <person name="Lucas S."/>
            <person name="Copeland A."/>
            <person name="Lapidus A."/>
            <person name="Cheng J.-F."/>
            <person name="Bruce D."/>
            <person name="Goodwin L."/>
            <person name="Pitluck S."/>
            <person name="Chertkov O."/>
            <person name="Davenport K.W."/>
            <person name="Detter J.C."/>
            <person name="Han C."/>
            <person name="Tapia R."/>
            <person name="Land M."/>
            <person name="Hauser L."/>
            <person name="Chang Y.-J."/>
            <person name="Jeffries C."/>
            <person name="Kyrpides N."/>
            <person name="Ivanova N."/>
            <person name="Mikhailova N."/>
            <person name="Shelobolina E.S."/>
            <person name="Picardal F."/>
            <person name="Roden E."/>
            <person name="Emerson D."/>
            <person name="Woyke T."/>
        </authorList>
    </citation>
    <scope>NUCLEOTIDE SEQUENCE [LARGE SCALE GENOMIC DNA]</scope>
    <source>
        <strain evidence="12 13">ES-2</strain>
    </source>
</reference>
<dbReference type="GO" id="GO:0005524">
    <property type="term" value="F:ATP binding"/>
    <property type="evidence" value="ECO:0007669"/>
    <property type="project" value="UniProtKB-UniRule"/>
</dbReference>
<dbReference type="EMBL" id="CP002159">
    <property type="protein sequence ID" value="ADL55132.1"/>
    <property type="molecule type" value="Genomic_DNA"/>
</dbReference>
<evidence type="ECO:0000256" key="9">
    <source>
        <dbReference type="SAM" id="MobiDB-lite"/>
    </source>
</evidence>
<keyword evidence="2 12" id="KW-0723">Serine/threonine-protein kinase</keyword>
<evidence type="ECO:0000313" key="12">
    <source>
        <dbReference type="EMBL" id="ADL55132.1"/>
    </source>
</evidence>
<dbReference type="Gene3D" id="3.30.200.20">
    <property type="entry name" value="Phosphorylase Kinase, domain 1"/>
    <property type="match status" value="1"/>
</dbReference>
<dbReference type="HOGENOM" id="CLU_000288_63_44_4"/>
<dbReference type="InterPro" id="IPR011009">
    <property type="entry name" value="Kinase-like_dom_sf"/>
</dbReference>
<organism evidence="12 13">
    <name type="scientific">Gallionella capsiferriformans (strain ES-2)</name>
    <name type="common">Gallionella ferruginea capsiferriformans (strain ES-2)</name>
    <dbReference type="NCBI Taxonomy" id="395494"/>
    <lineage>
        <taxon>Bacteria</taxon>
        <taxon>Pseudomonadati</taxon>
        <taxon>Pseudomonadota</taxon>
        <taxon>Betaproteobacteria</taxon>
        <taxon>Nitrosomonadales</taxon>
        <taxon>Gallionellaceae</taxon>
        <taxon>Gallionella</taxon>
    </lineage>
</organism>
<keyword evidence="10" id="KW-0472">Membrane</keyword>
<keyword evidence="5 12" id="KW-0418">Kinase</keyword>
<name>D9SF35_GALCS</name>
<dbReference type="CDD" id="cd14014">
    <property type="entry name" value="STKc_PknB_like"/>
    <property type="match status" value="1"/>
</dbReference>
<dbReference type="PROSITE" id="PS00108">
    <property type="entry name" value="PROTEIN_KINASE_ST"/>
    <property type="match status" value="1"/>
</dbReference>
<dbReference type="eggNOG" id="COG0515">
    <property type="taxonomic scope" value="Bacteria"/>
</dbReference>
<keyword evidence="8" id="KW-0175">Coiled coil</keyword>
<dbReference type="SMART" id="SM00220">
    <property type="entry name" value="S_TKc"/>
    <property type="match status" value="1"/>
</dbReference>
<dbReference type="STRING" id="395494.Galf_1104"/>
<evidence type="ECO:0000256" key="7">
    <source>
        <dbReference type="PROSITE-ProRule" id="PRU10141"/>
    </source>
</evidence>
<dbReference type="Pfam" id="PF00069">
    <property type="entry name" value="Pkinase"/>
    <property type="match status" value="1"/>
</dbReference>
<feature type="region of interest" description="Disordered" evidence="9">
    <location>
        <begin position="446"/>
        <end position="494"/>
    </location>
</feature>
<dbReference type="OrthoDB" id="9791419at2"/>
<dbReference type="InterPro" id="IPR017441">
    <property type="entry name" value="Protein_kinase_ATP_BS"/>
</dbReference>
<keyword evidence="10" id="KW-0812">Transmembrane</keyword>